<dbReference type="Proteomes" id="UP000229612">
    <property type="component" value="Unassembled WGS sequence"/>
</dbReference>
<evidence type="ECO:0000256" key="2">
    <source>
        <dbReference type="RuleBase" id="RU003616"/>
    </source>
</evidence>
<feature type="compositionally biased region" description="Basic and acidic residues" evidence="3">
    <location>
        <begin position="35"/>
        <end position="51"/>
    </location>
</feature>
<dbReference type="Pfam" id="PF00011">
    <property type="entry name" value="HSP20"/>
    <property type="match status" value="1"/>
</dbReference>
<comment type="similarity">
    <text evidence="1 2">Belongs to the small heat shock protein (HSP20) family.</text>
</comment>
<evidence type="ECO:0000256" key="3">
    <source>
        <dbReference type="SAM" id="MobiDB-lite"/>
    </source>
</evidence>
<dbReference type="SUPFAM" id="SSF49764">
    <property type="entry name" value="HSP20-like chaperones"/>
    <property type="match status" value="1"/>
</dbReference>
<evidence type="ECO:0000256" key="1">
    <source>
        <dbReference type="PROSITE-ProRule" id="PRU00285"/>
    </source>
</evidence>
<proteinExistence type="inferred from homology"/>
<dbReference type="InterPro" id="IPR031107">
    <property type="entry name" value="Small_HSP"/>
</dbReference>
<comment type="caution">
    <text evidence="5">The sequence shown here is derived from an EMBL/GenBank/DDBJ whole genome shotgun (WGS) entry which is preliminary data.</text>
</comment>
<organism evidence="5 6">
    <name type="scientific">Candidatus Kaiserbacteria bacterium CG10_big_fil_rev_8_21_14_0_10_44_10</name>
    <dbReference type="NCBI Taxonomy" id="1974606"/>
    <lineage>
        <taxon>Bacteria</taxon>
        <taxon>Candidatus Kaiseribacteriota</taxon>
    </lineage>
</organism>
<dbReference type="InterPro" id="IPR002068">
    <property type="entry name" value="A-crystallin/Hsp20_dom"/>
</dbReference>
<dbReference type="EMBL" id="PFBG01000020">
    <property type="protein sequence ID" value="PIR85883.1"/>
    <property type="molecule type" value="Genomic_DNA"/>
</dbReference>
<reference evidence="6" key="1">
    <citation type="submission" date="2017-09" db="EMBL/GenBank/DDBJ databases">
        <title>Depth-based differentiation of microbial function through sediment-hosted aquifers and enrichment of novel symbionts in the deep terrestrial subsurface.</title>
        <authorList>
            <person name="Probst A.J."/>
            <person name="Ladd B."/>
            <person name="Jarett J.K."/>
            <person name="Geller-Mcgrath D.E."/>
            <person name="Sieber C.M.K."/>
            <person name="Emerson J.B."/>
            <person name="Anantharaman K."/>
            <person name="Thomas B.C."/>
            <person name="Malmstrom R."/>
            <person name="Stieglmeier M."/>
            <person name="Klingl A."/>
            <person name="Woyke T."/>
            <person name="Ryan C.M."/>
            <person name="Banfield J.F."/>
        </authorList>
    </citation>
    <scope>NUCLEOTIDE SEQUENCE [LARGE SCALE GENOMIC DNA]</scope>
</reference>
<dbReference type="Gene3D" id="2.60.40.790">
    <property type="match status" value="1"/>
</dbReference>
<accession>A0A2H0UHK1</accession>
<sequence length="167" mass="18968">MKKPSFLQRLTGVIPSDDFDDVLDNEIDDEIEVSDDGRFAGESEWPGHNEPEAEQEGELPVDMYQTPDSIVIRALVAGVLPDDLDIAITRDMVTIRGRREEIREAPDQDYFHHELFWGSFTRTLLLPEEVLIDEAAAKEKHGLLEIILPKVDKDRSTRLKVKSATVK</sequence>
<dbReference type="PANTHER" id="PTHR11527">
    <property type="entry name" value="HEAT-SHOCK PROTEIN 20 FAMILY MEMBER"/>
    <property type="match status" value="1"/>
</dbReference>
<evidence type="ECO:0000313" key="5">
    <source>
        <dbReference type="EMBL" id="PIR85883.1"/>
    </source>
</evidence>
<dbReference type="PROSITE" id="PS01031">
    <property type="entry name" value="SHSP"/>
    <property type="match status" value="1"/>
</dbReference>
<name>A0A2H0UHK1_9BACT</name>
<evidence type="ECO:0000313" key="6">
    <source>
        <dbReference type="Proteomes" id="UP000229612"/>
    </source>
</evidence>
<dbReference type="CDD" id="cd06464">
    <property type="entry name" value="ACD_sHsps-like"/>
    <property type="match status" value="1"/>
</dbReference>
<feature type="region of interest" description="Disordered" evidence="3">
    <location>
        <begin position="31"/>
        <end position="58"/>
    </location>
</feature>
<evidence type="ECO:0000259" key="4">
    <source>
        <dbReference type="PROSITE" id="PS01031"/>
    </source>
</evidence>
<feature type="domain" description="SHSP" evidence="4">
    <location>
        <begin position="52"/>
        <end position="167"/>
    </location>
</feature>
<dbReference type="AlphaFoldDB" id="A0A2H0UHK1"/>
<gene>
    <name evidence="5" type="ORF">COU14_01805</name>
</gene>
<protein>
    <recommendedName>
        <fullName evidence="4">SHSP domain-containing protein</fullName>
    </recommendedName>
</protein>
<dbReference type="InterPro" id="IPR008978">
    <property type="entry name" value="HSP20-like_chaperone"/>
</dbReference>